<feature type="active site" description="Proton acceptor" evidence="14 15">
    <location>
        <position position="189"/>
    </location>
</feature>
<dbReference type="GO" id="GO:0046167">
    <property type="term" value="P:glycerol-3-phosphate biosynthetic process"/>
    <property type="evidence" value="ECO:0007669"/>
    <property type="project" value="UniProtKB-UniRule"/>
</dbReference>
<feature type="binding site" evidence="14">
    <location>
        <position position="136"/>
    </location>
    <ligand>
        <name>sn-glycerol 3-phosphate</name>
        <dbReference type="ChEBI" id="CHEBI:57597"/>
    </ligand>
</feature>
<keyword evidence="7 14" id="KW-0443">Lipid metabolism</keyword>
<comment type="subcellular location">
    <subcellularLocation>
        <location evidence="14">Cytoplasm</location>
    </subcellularLocation>
</comment>
<evidence type="ECO:0000259" key="19">
    <source>
        <dbReference type="Pfam" id="PF01210"/>
    </source>
</evidence>
<evidence type="ECO:0000256" key="18">
    <source>
        <dbReference type="RuleBase" id="RU000437"/>
    </source>
</evidence>
<dbReference type="GO" id="GO:0006650">
    <property type="term" value="P:glycerophospholipid metabolic process"/>
    <property type="evidence" value="ECO:0007669"/>
    <property type="project" value="UniProtKB-UniRule"/>
</dbReference>
<comment type="catalytic activity">
    <reaction evidence="14">
        <text>sn-glycerol 3-phosphate + NAD(+) = dihydroxyacetone phosphate + NADH + H(+)</text>
        <dbReference type="Rhea" id="RHEA:11092"/>
        <dbReference type="ChEBI" id="CHEBI:15378"/>
        <dbReference type="ChEBI" id="CHEBI:57540"/>
        <dbReference type="ChEBI" id="CHEBI:57597"/>
        <dbReference type="ChEBI" id="CHEBI:57642"/>
        <dbReference type="ChEBI" id="CHEBI:57945"/>
        <dbReference type="EC" id="1.1.1.94"/>
    </reaction>
</comment>
<comment type="function">
    <text evidence="14">Catalyzes the reduction of the glycolytic intermediate dihydroxyacetone phosphate (DHAP) to sn-glycerol 3-phosphate (G3P), the key precursor for phospholipid synthesis.</text>
</comment>
<evidence type="ECO:0000256" key="10">
    <source>
        <dbReference type="ARBA" id="ARBA00052716"/>
    </source>
</evidence>
<feature type="binding site" evidence="14">
    <location>
        <position position="189"/>
    </location>
    <ligand>
        <name>sn-glycerol 3-phosphate</name>
        <dbReference type="ChEBI" id="CHEBI:57597"/>
    </ligand>
</feature>
<dbReference type="EMBL" id="QPMH01000002">
    <property type="protein sequence ID" value="RDD63393.1"/>
    <property type="molecule type" value="Genomic_DNA"/>
</dbReference>
<dbReference type="AlphaFoldDB" id="A0A369TDJ1"/>
<dbReference type="InterPro" id="IPR006168">
    <property type="entry name" value="G3P_DH_NAD-dep"/>
</dbReference>
<dbReference type="InterPro" id="IPR036291">
    <property type="entry name" value="NAD(P)-bd_dom_sf"/>
</dbReference>
<dbReference type="SUPFAM" id="SSF48179">
    <property type="entry name" value="6-phosphogluconate dehydrogenase C-terminal domain-like"/>
    <property type="match status" value="1"/>
</dbReference>
<dbReference type="Pfam" id="PF07479">
    <property type="entry name" value="NAD_Gly3P_dh_C"/>
    <property type="match status" value="1"/>
</dbReference>
<dbReference type="Gene3D" id="3.40.50.720">
    <property type="entry name" value="NAD(P)-binding Rossmann-like Domain"/>
    <property type="match status" value="1"/>
</dbReference>
<keyword evidence="14" id="KW-0963">Cytoplasm</keyword>
<dbReference type="PIRSF" id="PIRSF000114">
    <property type="entry name" value="Glycerol-3-P_dh"/>
    <property type="match status" value="1"/>
</dbReference>
<dbReference type="UniPathway" id="UPA00940"/>
<feature type="binding site" evidence="14">
    <location>
        <position position="254"/>
    </location>
    <ligand>
        <name>sn-glycerol 3-phosphate</name>
        <dbReference type="ChEBI" id="CHEBI:57597"/>
    </ligand>
</feature>
<dbReference type="NCBIfam" id="NF000940">
    <property type="entry name" value="PRK00094.1-2"/>
    <property type="match status" value="1"/>
</dbReference>
<evidence type="ECO:0000256" key="2">
    <source>
        <dbReference type="ARBA" id="ARBA00022516"/>
    </source>
</evidence>
<feature type="binding site" evidence="14">
    <location>
        <position position="12"/>
    </location>
    <ligand>
        <name>NADPH</name>
        <dbReference type="ChEBI" id="CHEBI:57783"/>
    </ligand>
</feature>
<evidence type="ECO:0000256" key="6">
    <source>
        <dbReference type="ARBA" id="ARBA00023027"/>
    </source>
</evidence>
<dbReference type="FunFam" id="3.40.50.720:FF:000019">
    <property type="entry name" value="Glycerol-3-phosphate dehydrogenase [NAD(P)+]"/>
    <property type="match status" value="1"/>
</dbReference>
<evidence type="ECO:0000256" key="4">
    <source>
        <dbReference type="ARBA" id="ARBA00022857"/>
    </source>
</evidence>
<accession>A0A369TDJ1</accession>
<dbReference type="GO" id="GO:0046168">
    <property type="term" value="P:glycerol-3-phosphate catabolic process"/>
    <property type="evidence" value="ECO:0007669"/>
    <property type="project" value="InterPro"/>
</dbReference>
<evidence type="ECO:0000256" key="17">
    <source>
        <dbReference type="PIRSR" id="PIRSR000114-3"/>
    </source>
</evidence>
<dbReference type="HAMAP" id="MF_00394">
    <property type="entry name" value="NAD_Glyc3P_dehydrog"/>
    <property type="match status" value="1"/>
</dbReference>
<name>A0A369TDJ1_9PROT</name>
<evidence type="ECO:0000256" key="5">
    <source>
        <dbReference type="ARBA" id="ARBA00023002"/>
    </source>
</evidence>
<dbReference type="InterPro" id="IPR006109">
    <property type="entry name" value="G3P_DH_NAD-dep_C"/>
</dbReference>
<evidence type="ECO:0000313" key="22">
    <source>
        <dbReference type="Proteomes" id="UP000253941"/>
    </source>
</evidence>
<feature type="binding site" evidence="14">
    <location>
        <position position="253"/>
    </location>
    <ligand>
        <name>NADPH</name>
        <dbReference type="ChEBI" id="CHEBI:57783"/>
    </ligand>
</feature>
<feature type="binding site" evidence="14">
    <location>
        <position position="134"/>
    </location>
    <ligand>
        <name>sn-glycerol 3-phosphate</name>
        <dbReference type="ChEBI" id="CHEBI:57597"/>
    </ligand>
</feature>
<dbReference type="PANTHER" id="PTHR11728:SF1">
    <property type="entry name" value="GLYCEROL-3-PHOSPHATE DEHYDROGENASE [NAD(+)] 2, CHLOROPLASTIC"/>
    <property type="match status" value="1"/>
</dbReference>
<feature type="binding site" evidence="17">
    <location>
        <position position="138"/>
    </location>
    <ligand>
        <name>NAD(+)</name>
        <dbReference type="ChEBI" id="CHEBI:57540"/>
    </ligand>
</feature>
<feature type="binding site" evidence="14">
    <location>
        <position position="242"/>
    </location>
    <ligand>
        <name>sn-glycerol 3-phosphate</name>
        <dbReference type="ChEBI" id="CHEBI:57597"/>
    </ligand>
</feature>
<dbReference type="SUPFAM" id="SSF51735">
    <property type="entry name" value="NAD(P)-binding Rossmann-fold domains"/>
    <property type="match status" value="1"/>
</dbReference>
<evidence type="ECO:0000313" key="21">
    <source>
        <dbReference type="EMBL" id="RDD63393.1"/>
    </source>
</evidence>
<evidence type="ECO:0000256" key="14">
    <source>
        <dbReference type="HAMAP-Rule" id="MF_00394"/>
    </source>
</evidence>
<keyword evidence="22" id="KW-1185">Reference proteome</keyword>
<dbReference type="Pfam" id="PF01210">
    <property type="entry name" value="NAD_Gly3P_dh_N"/>
    <property type="match status" value="1"/>
</dbReference>
<evidence type="ECO:0000256" key="8">
    <source>
        <dbReference type="ARBA" id="ARBA00023209"/>
    </source>
</evidence>
<evidence type="ECO:0000256" key="1">
    <source>
        <dbReference type="ARBA" id="ARBA00011009"/>
    </source>
</evidence>
<proteinExistence type="inferred from homology"/>
<dbReference type="EC" id="1.1.1.94" evidence="11 14"/>
<comment type="pathway">
    <text evidence="14">Membrane lipid metabolism; glycerophospholipid metabolism.</text>
</comment>
<dbReference type="GO" id="GO:0005829">
    <property type="term" value="C:cytosol"/>
    <property type="evidence" value="ECO:0007669"/>
    <property type="project" value="TreeGrafter"/>
</dbReference>
<evidence type="ECO:0000256" key="11">
    <source>
        <dbReference type="ARBA" id="ARBA00066687"/>
    </source>
</evidence>
<keyword evidence="6 14" id="KW-0520">NAD</keyword>
<keyword evidence="2 14" id="KW-0444">Lipid biosynthesis</keyword>
<dbReference type="FunFam" id="1.10.1040.10:FF:000001">
    <property type="entry name" value="Glycerol-3-phosphate dehydrogenase [NAD(P)+]"/>
    <property type="match status" value="1"/>
</dbReference>
<evidence type="ECO:0000256" key="3">
    <source>
        <dbReference type="ARBA" id="ARBA00022741"/>
    </source>
</evidence>
<feature type="binding site" evidence="14">
    <location>
        <position position="138"/>
    </location>
    <ligand>
        <name>NADPH</name>
        <dbReference type="ChEBI" id="CHEBI:57783"/>
    </ligand>
</feature>
<gene>
    <name evidence="14" type="primary">gpsA</name>
    <name evidence="21" type="ORF">DRB17_02815</name>
</gene>
<reference evidence="21 22" key="1">
    <citation type="submission" date="2018-07" db="EMBL/GenBank/DDBJ databases">
        <title>Venubactetium sediminum gen. nov., sp. nov., isolated from a marine solar saltern.</title>
        <authorList>
            <person name="Wang S."/>
        </authorList>
    </citation>
    <scope>NUCLEOTIDE SEQUENCE [LARGE SCALE GENOMIC DNA]</scope>
    <source>
        <strain evidence="21 22">WD2A32</strain>
    </source>
</reference>
<comment type="similarity">
    <text evidence="1 14 18">Belongs to the NAD-dependent glycerol-3-phosphate dehydrogenase family.</text>
</comment>
<comment type="catalytic activity">
    <reaction evidence="10">
        <text>sn-glycerol 3-phosphate + NADP(+) = dihydroxyacetone phosphate + NADPH + H(+)</text>
        <dbReference type="Rhea" id="RHEA:11096"/>
        <dbReference type="ChEBI" id="CHEBI:15378"/>
        <dbReference type="ChEBI" id="CHEBI:57597"/>
        <dbReference type="ChEBI" id="CHEBI:57642"/>
        <dbReference type="ChEBI" id="CHEBI:57783"/>
        <dbReference type="ChEBI" id="CHEBI:58349"/>
        <dbReference type="EC" id="1.1.1.94"/>
    </reaction>
    <physiologicalReaction direction="right-to-left" evidence="10">
        <dbReference type="Rhea" id="RHEA:11098"/>
    </physiologicalReaction>
</comment>
<evidence type="ECO:0000256" key="15">
    <source>
        <dbReference type="PIRSR" id="PIRSR000114-1"/>
    </source>
</evidence>
<feature type="binding site" evidence="14">
    <location>
        <position position="106"/>
    </location>
    <ligand>
        <name>NADPH</name>
        <dbReference type="ChEBI" id="CHEBI:57783"/>
    </ligand>
</feature>
<evidence type="ECO:0000259" key="20">
    <source>
        <dbReference type="Pfam" id="PF07479"/>
    </source>
</evidence>
<dbReference type="RefSeq" id="WP_114580647.1">
    <property type="nucleotide sequence ID" value="NZ_QPMH01000002.1"/>
</dbReference>
<dbReference type="GO" id="GO:0005975">
    <property type="term" value="P:carbohydrate metabolic process"/>
    <property type="evidence" value="ECO:0007669"/>
    <property type="project" value="InterPro"/>
</dbReference>
<protein>
    <recommendedName>
        <fullName evidence="12 14">Glycerol-3-phosphate dehydrogenase [NAD(P)+]</fullName>
        <ecNumber evidence="11 14">1.1.1.94</ecNumber>
    </recommendedName>
    <alternativeName>
        <fullName evidence="14">NAD(P)(+)-dependent glycerol-3-phosphate dehydrogenase</fullName>
    </alternativeName>
    <alternativeName>
        <fullName evidence="13 14">NAD(P)H-dependent dihydroxyacetone-phosphate reductase</fullName>
    </alternativeName>
</protein>
<organism evidence="21 22">
    <name type="scientific">Ferruginivarius sediminum</name>
    <dbReference type="NCBI Taxonomy" id="2661937"/>
    <lineage>
        <taxon>Bacteria</taxon>
        <taxon>Pseudomonadati</taxon>
        <taxon>Pseudomonadota</taxon>
        <taxon>Alphaproteobacteria</taxon>
        <taxon>Rhodospirillales</taxon>
        <taxon>Rhodospirillaceae</taxon>
        <taxon>Ferruginivarius</taxon>
    </lineage>
</organism>
<dbReference type="GO" id="GO:0141153">
    <property type="term" value="F:glycerol-3-phosphate dehydrogenase (NADP+) activity"/>
    <property type="evidence" value="ECO:0007669"/>
    <property type="project" value="RHEA"/>
</dbReference>
<evidence type="ECO:0000256" key="12">
    <source>
        <dbReference type="ARBA" id="ARBA00069372"/>
    </source>
</evidence>
<dbReference type="PRINTS" id="PR00077">
    <property type="entry name" value="GPDHDRGNASE"/>
</dbReference>
<feature type="binding site" evidence="14">
    <location>
        <position position="279"/>
    </location>
    <ligand>
        <name>NADPH</name>
        <dbReference type="ChEBI" id="CHEBI:57783"/>
    </ligand>
</feature>
<dbReference type="NCBIfam" id="NF000942">
    <property type="entry name" value="PRK00094.1-4"/>
    <property type="match status" value="1"/>
</dbReference>
<keyword evidence="8 14" id="KW-0594">Phospholipid biosynthesis</keyword>
<keyword evidence="3 14" id="KW-0547">Nucleotide-binding</keyword>
<evidence type="ECO:0000256" key="9">
    <source>
        <dbReference type="ARBA" id="ARBA00023264"/>
    </source>
</evidence>
<evidence type="ECO:0000256" key="16">
    <source>
        <dbReference type="PIRSR" id="PIRSR000114-2"/>
    </source>
</evidence>
<keyword evidence="4 14" id="KW-0521">NADP</keyword>
<feature type="binding site" evidence="14">
    <location>
        <position position="277"/>
    </location>
    <ligand>
        <name>NADPH</name>
        <dbReference type="ChEBI" id="CHEBI:57783"/>
    </ligand>
</feature>
<feature type="binding site" evidence="14">
    <location>
        <position position="106"/>
    </location>
    <ligand>
        <name>sn-glycerol 3-phosphate</name>
        <dbReference type="ChEBI" id="CHEBI:57597"/>
    </ligand>
</feature>
<dbReference type="InterPro" id="IPR011128">
    <property type="entry name" value="G3P_DH_NAD-dep_N"/>
</dbReference>
<feature type="domain" description="Glycerol-3-phosphate dehydrogenase NAD-dependent N-terminal" evidence="19">
    <location>
        <begin position="4"/>
        <end position="157"/>
    </location>
</feature>
<dbReference type="GO" id="GO:0051287">
    <property type="term" value="F:NAD binding"/>
    <property type="evidence" value="ECO:0007669"/>
    <property type="project" value="InterPro"/>
</dbReference>
<feature type="binding site" evidence="14">
    <location>
        <position position="253"/>
    </location>
    <ligand>
        <name>sn-glycerol 3-phosphate</name>
        <dbReference type="ChEBI" id="CHEBI:57597"/>
    </ligand>
</feature>
<dbReference type="PROSITE" id="PS00957">
    <property type="entry name" value="NAD_G3PDH"/>
    <property type="match status" value="1"/>
</dbReference>
<evidence type="ECO:0000256" key="7">
    <source>
        <dbReference type="ARBA" id="ARBA00023098"/>
    </source>
</evidence>
<comment type="caution">
    <text evidence="21">The sequence shown here is derived from an EMBL/GenBank/DDBJ whole genome shotgun (WGS) entry which is preliminary data.</text>
</comment>
<keyword evidence="5 14" id="KW-0560">Oxidoreductase</keyword>
<feature type="binding site" evidence="17">
    <location>
        <begin position="8"/>
        <end position="13"/>
    </location>
    <ligand>
        <name>NAD(+)</name>
        <dbReference type="ChEBI" id="CHEBI:57540"/>
    </ligand>
</feature>
<sequence length="331" mass="34204">MQTIAVIGAGAWGTALATTVRRAGRDTVLWAREPEVARQIAEEHENTAFLPGIALDPAIRATDDLEAAAREGEALLLAVPAQHLRETAARLGETLEAPRPLVICAKGIEVGSGRLMSEVVTETLPGWPVAVLSGPTFAAEVARGLPTAAALATKDANLGERLVAALGSRSFRPYLGDDPIGAQIGGAVKNVVAIACGIVAGRRLGENARAALITRGLAEIARLGAAKGARAETLRGLSGLGDLTLTCTGPASRNYSLGIALGEGRSKDEILGERRSVAEGVYSAEAVVALAHKLGVDMPISQAVDDVLNRDADIDAAIEGLLARPFRAEQA</sequence>
<feature type="binding site" evidence="14">
    <location>
        <position position="252"/>
    </location>
    <ligand>
        <name>sn-glycerol 3-phosphate</name>
        <dbReference type="ChEBI" id="CHEBI:57597"/>
    </ligand>
</feature>
<dbReference type="InterPro" id="IPR008927">
    <property type="entry name" value="6-PGluconate_DH-like_C_sf"/>
</dbReference>
<feature type="binding site" evidence="17">
    <location>
        <position position="253"/>
    </location>
    <ligand>
        <name>NAD(+)</name>
        <dbReference type="ChEBI" id="CHEBI:57540"/>
    </ligand>
</feature>
<feature type="binding site" evidence="16">
    <location>
        <position position="106"/>
    </location>
    <ligand>
        <name>substrate</name>
    </ligand>
</feature>
<feature type="domain" description="Glycerol-3-phosphate dehydrogenase NAD-dependent C-terminal" evidence="20">
    <location>
        <begin position="178"/>
        <end position="319"/>
    </location>
</feature>
<evidence type="ECO:0000256" key="13">
    <source>
        <dbReference type="ARBA" id="ARBA00080511"/>
    </source>
</evidence>
<dbReference type="Gene3D" id="1.10.1040.10">
    <property type="entry name" value="N-(1-d-carboxylethyl)-l-norvaline Dehydrogenase, domain 2"/>
    <property type="match status" value="1"/>
</dbReference>
<dbReference type="PANTHER" id="PTHR11728">
    <property type="entry name" value="GLYCEROL-3-PHOSPHATE DEHYDROGENASE"/>
    <property type="match status" value="1"/>
</dbReference>
<comment type="caution">
    <text evidence="14">Lacks conserved residue(s) required for the propagation of feature annotation.</text>
</comment>
<dbReference type="Proteomes" id="UP000253941">
    <property type="component" value="Unassembled WGS sequence"/>
</dbReference>
<dbReference type="GO" id="GO:0141152">
    <property type="term" value="F:glycerol-3-phosphate dehydrogenase (NAD+) activity"/>
    <property type="evidence" value="ECO:0007669"/>
    <property type="project" value="RHEA"/>
</dbReference>
<keyword evidence="9 14" id="KW-1208">Phospholipid metabolism</keyword>
<feature type="binding site" evidence="16">
    <location>
        <begin position="253"/>
        <end position="254"/>
    </location>
    <ligand>
        <name>substrate</name>
    </ligand>
</feature>
<feature type="binding site" evidence="14">
    <location>
        <position position="32"/>
    </location>
    <ligand>
        <name>NADPH</name>
        <dbReference type="ChEBI" id="CHEBI:57783"/>
    </ligand>
</feature>
<dbReference type="InterPro" id="IPR013328">
    <property type="entry name" value="6PGD_dom2"/>
</dbReference>
<dbReference type="GO" id="GO:0008654">
    <property type="term" value="P:phospholipid biosynthetic process"/>
    <property type="evidence" value="ECO:0007669"/>
    <property type="project" value="UniProtKB-KW"/>
</dbReference>